<dbReference type="Pfam" id="PF18013">
    <property type="entry name" value="Phage_lysozyme2"/>
    <property type="match status" value="1"/>
</dbReference>
<evidence type="ECO:0000313" key="3">
    <source>
        <dbReference type="Proteomes" id="UP000218282"/>
    </source>
</evidence>
<accession>A0A2A5S4W0</accession>
<gene>
    <name evidence="2" type="ORF">RU86_GL001515</name>
</gene>
<name>A0A2A5S4W0_9LACT</name>
<dbReference type="AlphaFoldDB" id="A0A2A5S4W0"/>
<evidence type="ECO:0000313" key="2">
    <source>
        <dbReference type="EMBL" id="PCS08490.1"/>
    </source>
</evidence>
<dbReference type="Gene3D" id="1.10.530.10">
    <property type="match status" value="1"/>
</dbReference>
<dbReference type="Proteomes" id="UP000218282">
    <property type="component" value="Unassembled WGS sequence"/>
</dbReference>
<protein>
    <recommendedName>
        <fullName evidence="1">Phage tail lysozyme domain-containing protein</fullName>
    </recommendedName>
</protein>
<keyword evidence="3" id="KW-1185">Reference proteome</keyword>
<evidence type="ECO:0000259" key="1">
    <source>
        <dbReference type="Pfam" id="PF18013"/>
    </source>
</evidence>
<dbReference type="EMBL" id="JXJW01000003">
    <property type="protein sequence ID" value="PCS08490.1"/>
    <property type="molecule type" value="Genomic_DNA"/>
</dbReference>
<dbReference type="RefSeq" id="WP_245810456.1">
    <property type="nucleotide sequence ID" value="NZ_JXJW01000003.1"/>
</dbReference>
<proteinExistence type="predicted"/>
<organism evidence="2 3">
    <name type="scientific">Pseudolactococcus piscium</name>
    <dbReference type="NCBI Taxonomy" id="1364"/>
    <lineage>
        <taxon>Bacteria</taxon>
        <taxon>Bacillati</taxon>
        <taxon>Bacillota</taxon>
        <taxon>Bacilli</taxon>
        <taxon>Lactobacillales</taxon>
        <taxon>Streptococcaceae</taxon>
        <taxon>Pseudolactococcus</taxon>
    </lineage>
</organism>
<feature type="domain" description="Phage tail lysozyme" evidence="1">
    <location>
        <begin position="7"/>
        <end position="147"/>
    </location>
</feature>
<reference evidence="2 3" key="1">
    <citation type="submission" date="2014-12" db="EMBL/GenBank/DDBJ databases">
        <title>Draft genome sequences of 10 type strains of Lactococcus.</title>
        <authorList>
            <person name="Sun Z."/>
            <person name="Zhong Z."/>
            <person name="Liu W."/>
            <person name="Zhang W."/>
            <person name="Zhang H."/>
        </authorList>
    </citation>
    <scope>NUCLEOTIDE SEQUENCE [LARGE SCALE GENOMIC DNA]</scope>
    <source>
        <strain evidence="2 3">DSM 6634</strain>
    </source>
</reference>
<comment type="caution">
    <text evidence="2">The sequence shown here is derived from an EMBL/GenBank/DDBJ whole genome shotgun (WGS) entry which is preliminary data.</text>
</comment>
<sequence length="223" mass="25265">MLAQQQVAEQIWNYLTSRGWTKQSVSALLGNMQSESGIIADRWESDRIGNMSGGYGLVQWTPATKYINWAQSNGLVYQDVISQCKRLEWEVANSQQFYNPNMTFAQFTKSTQSPEVLADIFIRYYERPFNPNQPARGIQARYWLELLKGNTNDNQKGEKKMTIIFNYKGTGYSAIDGVMIAFSDPKAWGAITGIATKNGTAVELGTLTDSQYKLFVKAYKFEV</sequence>
<dbReference type="InterPro" id="IPR041219">
    <property type="entry name" value="Phage_lysozyme2"/>
</dbReference>